<evidence type="ECO:0000256" key="2">
    <source>
        <dbReference type="ARBA" id="ARBA00022730"/>
    </source>
</evidence>
<dbReference type="GO" id="GO:0022627">
    <property type="term" value="C:cytosolic small ribosomal subunit"/>
    <property type="evidence" value="ECO:0007669"/>
    <property type="project" value="UniProtKB-UniRule"/>
</dbReference>
<evidence type="ECO:0000256" key="5">
    <source>
        <dbReference type="ARBA" id="ARBA00023274"/>
    </source>
</evidence>
<dbReference type="EMBL" id="MHIE01000001">
    <property type="protein sequence ID" value="OGY46754.1"/>
    <property type="molecule type" value="Genomic_DNA"/>
</dbReference>
<gene>
    <name evidence="6" type="primary">rpsQ</name>
    <name evidence="8" type="ORF">A2744_01185</name>
</gene>
<protein>
    <recommendedName>
        <fullName evidence="6">Small ribosomal subunit protein uS17</fullName>
    </recommendedName>
</protein>
<evidence type="ECO:0000256" key="7">
    <source>
        <dbReference type="RuleBase" id="RU003872"/>
    </source>
</evidence>
<dbReference type="Proteomes" id="UP000178240">
    <property type="component" value="Unassembled WGS sequence"/>
</dbReference>
<accession>A0A1G1Y3I9</accession>
<evidence type="ECO:0000313" key="8">
    <source>
        <dbReference type="EMBL" id="OGY46754.1"/>
    </source>
</evidence>
<dbReference type="NCBIfam" id="NF004123">
    <property type="entry name" value="PRK05610.1"/>
    <property type="match status" value="1"/>
</dbReference>
<evidence type="ECO:0000313" key="9">
    <source>
        <dbReference type="Proteomes" id="UP000178240"/>
    </source>
</evidence>
<comment type="similarity">
    <text evidence="1 6 7">Belongs to the universal ribosomal protein uS17 family.</text>
</comment>
<name>A0A1G1Y3I9_9BACT</name>
<dbReference type="CDD" id="cd00364">
    <property type="entry name" value="Ribosomal_uS17"/>
    <property type="match status" value="1"/>
</dbReference>
<dbReference type="AlphaFoldDB" id="A0A1G1Y3I9"/>
<dbReference type="GO" id="GO:0019843">
    <property type="term" value="F:rRNA binding"/>
    <property type="evidence" value="ECO:0007669"/>
    <property type="project" value="UniProtKB-UniRule"/>
</dbReference>
<proteinExistence type="inferred from homology"/>
<dbReference type="PRINTS" id="PR00973">
    <property type="entry name" value="RIBOSOMALS17"/>
</dbReference>
<dbReference type="PROSITE" id="PS00056">
    <property type="entry name" value="RIBOSOMAL_S17"/>
    <property type="match status" value="1"/>
</dbReference>
<comment type="function">
    <text evidence="6">One of the primary rRNA binding proteins, it binds specifically to the 5'-end of 16S ribosomal RNA.</text>
</comment>
<evidence type="ECO:0000256" key="4">
    <source>
        <dbReference type="ARBA" id="ARBA00022980"/>
    </source>
</evidence>
<dbReference type="SUPFAM" id="SSF50249">
    <property type="entry name" value="Nucleic acid-binding proteins"/>
    <property type="match status" value="1"/>
</dbReference>
<dbReference type="GO" id="GO:0006412">
    <property type="term" value="P:translation"/>
    <property type="evidence" value="ECO:0007669"/>
    <property type="project" value="UniProtKB-UniRule"/>
</dbReference>
<dbReference type="PANTHER" id="PTHR10744:SF1">
    <property type="entry name" value="SMALL RIBOSOMAL SUBUNIT PROTEIN US17M"/>
    <property type="match status" value="1"/>
</dbReference>
<dbReference type="STRING" id="1797535.A2744_01185"/>
<dbReference type="GO" id="GO:0003735">
    <property type="term" value="F:structural constituent of ribosome"/>
    <property type="evidence" value="ECO:0007669"/>
    <property type="project" value="UniProtKB-UniRule"/>
</dbReference>
<sequence length="85" mass="10131">MTTPEPKTKIKRSFTAKVVSDKGDKTIVVTVNRTKVHPKYFKRYTVTRKYKVHDERNQYKVGDSVRVIECRPISKDKRWRVIYSN</sequence>
<dbReference type="PANTHER" id="PTHR10744">
    <property type="entry name" value="40S RIBOSOMAL PROTEIN S11 FAMILY MEMBER"/>
    <property type="match status" value="1"/>
</dbReference>
<dbReference type="NCBIfam" id="TIGR03635">
    <property type="entry name" value="uS17_bact"/>
    <property type="match status" value="1"/>
</dbReference>
<dbReference type="Pfam" id="PF00366">
    <property type="entry name" value="Ribosomal_S17"/>
    <property type="match status" value="1"/>
</dbReference>
<comment type="subunit">
    <text evidence="6">Part of the 30S ribosomal subunit.</text>
</comment>
<keyword evidence="2 6" id="KW-0699">rRNA-binding</keyword>
<dbReference type="HAMAP" id="MF_01345_B">
    <property type="entry name" value="Ribosomal_uS17_B"/>
    <property type="match status" value="1"/>
</dbReference>
<dbReference type="InterPro" id="IPR019979">
    <property type="entry name" value="Ribosomal_uS17_CS"/>
</dbReference>
<dbReference type="InterPro" id="IPR012340">
    <property type="entry name" value="NA-bd_OB-fold"/>
</dbReference>
<keyword evidence="4 6" id="KW-0689">Ribosomal protein</keyword>
<keyword evidence="5 6" id="KW-0687">Ribonucleoprotein</keyword>
<dbReference type="InterPro" id="IPR019984">
    <property type="entry name" value="Ribosomal_uS17_bact/chlr"/>
</dbReference>
<organism evidence="8 9">
    <name type="scientific">Candidatus Buchananbacteria bacterium RIFCSPHIGHO2_01_FULL_44_11</name>
    <dbReference type="NCBI Taxonomy" id="1797535"/>
    <lineage>
        <taxon>Bacteria</taxon>
        <taxon>Candidatus Buchananiibacteriota</taxon>
    </lineage>
</organism>
<keyword evidence="3 6" id="KW-0694">RNA-binding</keyword>
<dbReference type="Gene3D" id="2.40.50.140">
    <property type="entry name" value="Nucleic acid-binding proteins"/>
    <property type="match status" value="1"/>
</dbReference>
<comment type="caution">
    <text evidence="8">The sequence shown here is derived from an EMBL/GenBank/DDBJ whole genome shotgun (WGS) entry which is preliminary data.</text>
</comment>
<dbReference type="InterPro" id="IPR000266">
    <property type="entry name" value="Ribosomal_uS17"/>
</dbReference>
<evidence type="ECO:0000256" key="6">
    <source>
        <dbReference type="HAMAP-Rule" id="MF_01345"/>
    </source>
</evidence>
<evidence type="ECO:0000256" key="3">
    <source>
        <dbReference type="ARBA" id="ARBA00022884"/>
    </source>
</evidence>
<reference evidence="8 9" key="1">
    <citation type="journal article" date="2016" name="Nat. Commun.">
        <title>Thousands of microbial genomes shed light on interconnected biogeochemical processes in an aquifer system.</title>
        <authorList>
            <person name="Anantharaman K."/>
            <person name="Brown C.T."/>
            <person name="Hug L.A."/>
            <person name="Sharon I."/>
            <person name="Castelle C.J."/>
            <person name="Probst A.J."/>
            <person name="Thomas B.C."/>
            <person name="Singh A."/>
            <person name="Wilkins M.J."/>
            <person name="Karaoz U."/>
            <person name="Brodie E.L."/>
            <person name="Williams K.H."/>
            <person name="Hubbard S.S."/>
            <person name="Banfield J.F."/>
        </authorList>
    </citation>
    <scope>NUCLEOTIDE SEQUENCE [LARGE SCALE GENOMIC DNA]</scope>
</reference>
<evidence type="ECO:0000256" key="1">
    <source>
        <dbReference type="ARBA" id="ARBA00010254"/>
    </source>
</evidence>